<dbReference type="GO" id="GO:0006936">
    <property type="term" value="P:muscle contraction"/>
    <property type="evidence" value="ECO:0007669"/>
    <property type="project" value="InterPro"/>
</dbReference>
<feature type="compositionally biased region" description="Basic and acidic residues" evidence="1">
    <location>
        <begin position="295"/>
        <end position="329"/>
    </location>
</feature>
<feature type="compositionally biased region" description="Basic and acidic residues" evidence="1">
    <location>
        <begin position="344"/>
        <end position="386"/>
    </location>
</feature>
<reference evidence="2" key="2">
    <citation type="submission" date="2025-09" db="UniProtKB">
        <authorList>
            <consortium name="Ensembl"/>
        </authorList>
    </citation>
    <scope>IDENTIFICATION</scope>
</reference>
<dbReference type="GO" id="GO:0017022">
    <property type="term" value="F:myosin binding"/>
    <property type="evidence" value="ECO:0007669"/>
    <property type="project" value="InterPro"/>
</dbReference>
<feature type="compositionally biased region" description="Basic and acidic residues" evidence="1">
    <location>
        <begin position="94"/>
        <end position="117"/>
    </location>
</feature>
<feature type="compositionally biased region" description="Basic and acidic residues" evidence="1">
    <location>
        <begin position="531"/>
        <end position="550"/>
    </location>
</feature>
<dbReference type="GO" id="GO:0051017">
    <property type="term" value="P:actin filament bundle assembly"/>
    <property type="evidence" value="ECO:0007669"/>
    <property type="project" value="TreeGrafter"/>
</dbReference>
<dbReference type="Proteomes" id="UP000694569">
    <property type="component" value="Unplaced"/>
</dbReference>
<feature type="compositionally biased region" description="Polar residues" evidence="1">
    <location>
        <begin position="519"/>
        <end position="528"/>
    </location>
</feature>
<accession>A0A8C5MBR1</accession>
<dbReference type="PRINTS" id="PR01076">
    <property type="entry name" value="CALDESMON"/>
</dbReference>
<organism evidence="2 3">
    <name type="scientific">Leptobrachium leishanense</name>
    <name type="common">Leishan spiny toad</name>
    <dbReference type="NCBI Taxonomy" id="445787"/>
    <lineage>
        <taxon>Eukaryota</taxon>
        <taxon>Metazoa</taxon>
        <taxon>Chordata</taxon>
        <taxon>Craniata</taxon>
        <taxon>Vertebrata</taxon>
        <taxon>Euteleostomi</taxon>
        <taxon>Amphibia</taxon>
        <taxon>Batrachia</taxon>
        <taxon>Anura</taxon>
        <taxon>Pelobatoidea</taxon>
        <taxon>Megophryidae</taxon>
        <taxon>Leptobrachium</taxon>
    </lineage>
</organism>
<feature type="compositionally biased region" description="Polar residues" evidence="1">
    <location>
        <begin position="61"/>
        <end position="82"/>
    </location>
</feature>
<dbReference type="PANTHER" id="PTHR18949">
    <property type="entry name" value="CALDESMON"/>
    <property type="match status" value="1"/>
</dbReference>
<gene>
    <name evidence="2" type="primary">CALD1</name>
</gene>
<dbReference type="GO" id="GO:0003779">
    <property type="term" value="F:actin binding"/>
    <property type="evidence" value="ECO:0007669"/>
    <property type="project" value="InterPro"/>
</dbReference>
<feature type="compositionally biased region" description="Polar residues" evidence="1">
    <location>
        <begin position="423"/>
        <end position="437"/>
    </location>
</feature>
<feature type="region of interest" description="Disordered" evidence="1">
    <location>
        <begin position="422"/>
        <end position="441"/>
    </location>
</feature>
<dbReference type="AlphaFoldDB" id="A0A8C5MBR1"/>
<keyword evidence="3" id="KW-1185">Reference proteome</keyword>
<name>A0A8C5MBR1_9ANUR</name>
<feature type="region of interest" description="Disordered" evidence="1">
    <location>
        <begin position="1"/>
        <end position="415"/>
    </location>
</feature>
<dbReference type="GO" id="GO:0001525">
    <property type="term" value="P:angiogenesis"/>
    <property type="evidence" value="ECO:0007669"/>
    <property type="project" value="TreeGrafter"/>
</dbReference>
<reference evidence="2" key="1">
    <citation type="submission" date="2025-08" db="UniProtKB">
        <authorList>
            <consortium name="Ensembl"/>
        </authorList>
    </citation>
    <scope>IDENTIFICATION</scope>
</reference>
<feature type="region of interest" description="Disordered" evidence="1">
    <location>
        <begin position="452"/>
        <end position="477"/>
    </location>
</feature>
<feature type="compositionally biased region" description="Basic and acidic residues" evidence="1">
    <location>
        <begin position="167"/>
        <end position="176"/>
    </location>
</feature>
<dbReference type="GO" id="GO:0015629">
    <property type="term" value="C:actin cytoskeleton"/>
    <property type="evidence" value="ECO:0007669"/>
    <property type="project" value="TreeGrafter"/>
</dbReference>
<dbReference type="InterPro" id="IPR006018">
    <property type="entry name" value="Caldesmon_LSP"/>
</dbReference>
<evidence type="ECO:0000313" key="3">
    <source>
        <dbReference type="Proteomes" id="UP000694569"/>
    </source>
</evidence>
<dbReference type="PANTHER" id="PTHR18949:SF0">
    <property type="entry name" value="CALDESMON"/>
    <property type="match status" value="1"/>
</dbReference>
<feature type="compositionally biased region" description="Basic and acidic residues" evidence="1">
    <location>
        <begin position="1"/>
        <end position="30"/>
    </location>
</feature>
<protein>
    <submittedName>
        <fullName evidence="2">Caldesmon 1</fullName>
    </submittedName>
</protein>
<dbReference type="Ensembl" id="ENSLLET00000010034.1">
    <property type="protein sequence ID" value="ENSLLEP00000009659.1"/>
    <property type="gene ID" value="ENSLLEG00000005885.1"/>
</dbReference>
<dbReference type="OrthoDB" id="9908857at2759"/>
<feature type="compositionally biased region" description="Polar residues" evidence="1">
    <location>
        <begin position="121"/>
        <end position="136"/>
    </location>
</feature>
<sequence>MDDFERRRELRRQKREEMRQETERMTYQRNDDDDEEAARERRRRARLERQRLQKEEDGSADVNSQNSLTGEEAKSTSITNTEITEDDEAALLDRLAKREERRQKRMKEAMERQKELDPTITDESLSFIKSNRNGQNEVEENDTSRKEVSVTHRHQYEVEETETMIISHEKNDQKEEPDVEDKMEEEKTQEKEDLPEETTEEIHLEENQGEEKDSKAEAKKDKDVHLRTGFRKEEVKDEKKGFKEEAKANWERKKTFPETKVQNGEGLHEGTPSKLKQLEKFGGAKSAVSTDEADTVSKVEAGKKLDDLRRRRGETESGELDKMKQKQQEAADEQEERKKRREERKKLMEEEEQKKKEEEAQRKAREDEEKKRMKEEIEKRRAEAAAKRQNLPEDGVPDDKKAFKSFTPKASSLKIEERAEFLNRSTQKSVKSNQPSAVSKIDSRLEQYTSAIGNNKNAKSSKAAPSDIPLPSDGVRNIKSKWETGNVFSSPGNVVSPNKETAGLKVGVSSRINEWLTKTPETNKSPATKPSDLRPVDISGKRNLWEKQQVEKSGSPSKD</sequence>
<dbReference type="InterPro" id="IPR006017">
    <property type="entry name" value="Caldesmon"/>
</dbReference>
<dbReference type="GO" id="GO:0005516">
    <property type="term" value="F:calmodulin binding"/>
    <property type="evidence" value="ECO:0007669"/>
    <property type="project" value="InterPro"/>
</dbReference>
<feature type="compositionally biased region" description="Basic and acidic residues" evidence="1">
    <location>
        <begin position="200"/>
        <end position="257"/>
    </location>
</feature>
<proteinExistence type="predicted"/>
<feature type="compositionally biased region" description="Basic and acidic residues" evidence="1">
    <location>
        <begin position="47"/>
        <end position="57"/>
    </location>
</feature>
<evidence type="ECO:0000256" key="1">
    <source>
        <dbReference type="SAM" id="MobiDB-lite"/>
    </source>
</evidence>
<dbReference type="Pfam" id="PF02029">
    <property type="entry name" value="Caldesmon"/>
    <property type="match status" value="1"/>
</dbReference>
<feature type="compositionally biased region" description="Basic and acidic residues" evidence="1">
    <location>
        <begin position="142"/>
        <end position="157"/>
    </location>
</feature>
<dbReference type="GeneTree" id="ENSGT00940000153901"/>
<feature type="region of interest" description="Disordered" evidence="1">
    <location>
        <begin position="515"/>
        <end position="559"/>
    </location>
</feature>
<evidence type="ECO:0000313" key="2">
    <source>
        <dbReference type="Ensembl" id="ENSLLEP00000009659.1"/>
    </source>
</evidence>